<dbReference type="PRINTS" id="PR00412">
    <property type="entry name" value="EPOXHYDRLASE"/>
</dbReference>
<comment type="similarity">
    <text evidence="1">Belongs to the AB hydrolase superfamily. Bacterial non-heme haloperoxidase / perhydrolase family.</text>
</comment>
<dbReference type="RefSeq" id="WP_350244245.1">
    <property type="nucleotide sequence ID" value="NZ_CP158299.1"/>
</dbReference>
<accession>A0AAU7UCM9</accession>
<dbReference type="InterPro" id="IPR029058">
    <property type="entry name" value="AB_hydrolase_fold"/>
</dbReference>
<dbReference type="FunFam" id="3.40.50.1820:FF:000205">
    <property type="entry name" value="Non-haem bromoperoxidase BPO-A2"/>
    <property type="match status" value="1"/>
</dbReference>
<proteinExistence type="inferred from homology"/>
<dbReference type="InterPro" id="IPR050471">
    <property type="entry name" value="AB_hydrolase"/>
</dbReference>
<organism evidence="3">
    <name type="scientific">Deinococcus sonorensis KR-87</name>
    <dbReference type="NCBI Taxonomy" id="694439"/>
    <lineage>
        <taxon>Bacteria</taxon>
        <taxon>Thermotogati</taxon>
        <taxon>Deinococcota</taxon>
        <taxon>Deinococci</taxon>
        <taxon>Deinococcales</taxon>
        <taxon>Deinococcaceae</taxon>
        <taxon>Deinococcus</taxon>
    </lineage>
</organism>
<evidence type="ECO:0000313" key="3">
    <source>
        <dbReference type="EMBL" id="XBV86191.1"/>
    </source>
</evidence>
<dbReference type="PANTHER" id="PTHR43433:SF4">
    <property type="entry name" value="NON-HEME CHLOROPEROXIDASE-RELATED"/>
    <property type="match status" value="1"/>
</dbReference>
<sequence>MPTIQTKHAHAPQTELYYETYGEGRPVVLIHGWPLSGRMWEPQIDALRHAGYQVTAYDRRGFGQSGKTNGGYTYDVFAADLHDLIEALGLNDVTLVGFSMGGGEVSRYAGLYGTQYLHSAALISSVAPYLLKTDDNPGGGLTEADVEGMVQQVADNRPQYLAAFTKNFLNWDQGDTAQMLGDEFLAFTASLYFQASPVATQACVQAFGTTDFRADLARLTVPLLVVHGDSDRIVPLEVSGQRVPQYQAGAELHVMKGAPHGLNATHPEAFNALLLDFLAR</sequence>
<dbReference type="EMBL" id="CP158299">
    <property type="protein sequence ID" value="XBV86191.1"/>
    <property type="molecule type" value="Genomic_DNA"/>
</dbReference>
<dbReference type="PRINTS" id="PR00111">
    <property type="entry name" value="ABHYDROLASE"/>
</dbReference>
<dbReference type="InterPro" id="IPR000639">
    <property type="entry name" value="Epox_hydrolase-like"/>
</dbReference>
<reference evidence="3" key="1">
    <citation type="submission" date="2024-06" db="EMBL/GenBank/DDBJ databases">
        <title>Draft Genome Sequence of Deinococcus sonorensis Type Strain KR-87, a Biofilm Producing Representative of the Genus Deinococcus.</title>
        <authorList>
            <person name="Boren L.S."/>
            <person name="Grosso R.A."/>
            <person name="Hugenberg-Cox A.N."/>
            <person name="Hill J.T.E."/>
            <person name="Albert C.M."/>
            <person name="Tuohy J.M."/>
        </authorList>
    </citation>
    <scope>NUCLEOTIDE SEQUENCE</scope>
    <source>
        <strain evidence="3">KR-87</strain>
    </source>
</reference>
<dbReference type="PANTHER" id="PTHR43433">
    <property type="entry name" value="HYDROLASE, ALPHA/BETA FOLD FAMILY PROTEIN"/>
    <property type="match status" value="1"/>
</dbReference>
<gene>
    <name evidence="3" type="ORF">ABOD76_07765</name>
</gene>
<feature type="domain" description="AB hydrolase-1" evidence="2">
    <location>
        <begin position="26"/>
        <end position="266"/>
    </location>
</feature>
<dbReference type="GO" id="GO:0016787">
    <property type="term" value="F:hydrolase activity"/>
    <property type="evidence" value="ECO:0007669"/>
    <property type="project" value="UniProtKB-KW"/>
</dbReference>
<dbReference type="SUPFAM" id="SSF53474">
    <property type="entry name" value="alpha/beta-Hydrolases"/>
    <property type="match status" value="1"/>
</dbReference>
<dbReference type="AlphaFoldDB" id="A0AAU7UCM9"/>
<dbReference type="KEGG" id="dsc:ABOD76_07765"/>
<evidence type="ECO:0000256" key="1">
    <source>
        <dbReference type="ARBA" id="ARBA00038128"/>
    </source>
</evidence>
<name>A0AAU7UCM9_9DEIO</name>
<evidence type="ECO:0000259" key="2">
    <source>
        <dbReference type="Pfam" id="PF00561"/>
    </source>
</evidence>
<dbReference type="Pfam" id="PF00561">
    <property type="entry name" value="Abhydrolase_1"/>
    <property type="match status" value="1"/>
</dbReference>
<dbReference type="InterPro" id="IPR000073">
    <property type="entry name" value="AB_hydrolase_1"/>
</dbReference>
<keyword evidence="3" id="KW-0378">Hydrolase</keyword>
<protein>
    <submittedName>
        <fullName evidence="3">Alpha/beta hydrolase</fullName>
    </submittedName>
</protein>
<dbReference type="Gene3D" id="3.40.50.1820">
    <property type="entry name" value="alpha/beta hydrolase"/>
    <property type="match status" value="1"/>
</dbReference>